<keyword evidence="1" id="KW-0238">DNA-binding</keyword>
<organism evidence="4 5">
    <name type="scientific">Brachybacterium massiliense</name>
    <dbReference type="NCBI Taxonomy" id="1755098"/>
    <lineage>
        <taxon>Bacteria</taxon>
        <taxon>Bacillati</taxon>
        <taxon>Actinomycetota</taxon>
        <taxon>Actinomycetes</taxon>
        <taxon>Micrococcales</taxon>
        <taxon>Dermabacteraceae</taxon>
        <taxon>Brachybacterium</taxon>
    </lineage>
</organism>
<evidence type="ECO:0000256" key="1">
    <source>
        <dbReference type="ARBA" id="ARBA00023125"/>
    </source>
</evidence>
<dbReference type="Gene3D" id="1.10.1660.10">
    <property type="match status" value="1"/>
</dbReference>
<reference evidence="4" key="1">
    <citation type="journal article" date="2021" name="PeerJ">
        <title>Extensive microbial diversity within the chicken gut microbiome revealed by metagenomics and culture.</title>
        <authorList>
            <person name="Gilroy R."/>
            <person name="Ravi A."/>
            <person name="Getino M."/>
            <person name="Pursley I."/>
            <person name="Horton D.L."/>
            <person name="Alikhan N.F."/>
            <person name="Baker D."/>
            <person name="Gharbi K."/>
            <person name="Hall N."/>
            <person name="Watson M."/>
            <person name="Adriaenssens E.M."/>
            <person name="Foster-Nyarko E."/>
            <person name="Jarju S."/>
            <person name="Secka A."/>
            <person name="Antonio M."/>
            <person name="Oren A."/>
            <person name="Chaudhuri R.R."/>
            <person name="La Ragione R."/>
            <person name="Hildebrand F."/>
            <person name="Pallen M.J."/>
        </authorList>
    </citation>
    <scope>NUCLEOTIDE SEQUENCE</scope>
    <source>
        <strain evidence="4">ChiGjej5B5-22894</strain>
    </source>
</reference>
<accession>A0A921SX06</accession>
<dbReference type="PANTHER" id="PTHR30204:SF97">
    <property type="entry name" value="MERR FAMILY REGULATORY PROTEIN"/>
    <property type="match status" value="1"/>
</dbReference>
<dbReference type="PROSITE" id="PS00552">
    <property type="entry name" value="HTH_MERR_1"/>
    <property type="match status" value="1"/>
</dbReference>
<reference evidence="4" key="2">
    <citation type="submission" date="2021-09" db="EMBL/GenBank/DDBJ databases">
        <authorList>
            <person name="Gilroy R."/>
        </authorList>
    </citation>
    <scope>NUCLEOTIDE SEQUENCE</scope>
    <source>
        <strain evidence="4">ChiGjej5B5-22894</strain>
    </source>
</reference>
<dbReference type="Proteomes" id="UP000742460">
    <property type="component" value="Unassembled WGS sequence"/>
</dbReference>
<evidence type="ECO:0000313" key="4">
    <source>
        <dbReference type="EMBL" id="HJG91089.1"/>
    </source>
</evidence>
<keyword evidence="2" id="KW-0175">Coiled coil</keyword>
<dbReference type="GO" id="GO:0003700">
    <property type="term" value="F:DNA-binding transcription factor activity"/>
    <property type="evidence" value="ECO:0007669"/>
    <property type="project" value="InterPro"/>
</dbReference>
<dbReference type="InterPro" id="IPR000551">
    <property type="entry name" value="MerR-type_HTH_dom"/>
</dbReference>
<dbReference type="PRINTS" id="PR00040">
    <property type="entry name" value="HTHMERR"/>
</dbReference>
<dbReference type="InterPro" id="IPR047057">
    <property type="entry name" value="MerR_fam"/>
</dbReference>
<protein>
    <submittedName>
        <fullName evidence="4">MerR family transcriptional regulator</fullName>
    </submittedName>
</protein>
<evidence type="ECO:0000259" key="3">
    <source>
        <dbReference type="PROSITE" id="PS50937"/>
    </source>
</evidence>
<dbReference type="Pfam" id="PF13411">
    <property type="entry name" value="MerR_1"/>
    <property type="match status" value="1"/>
</dbReference>
<sequence>MSAVDTRVSTDGTRVSITSDATERSLSIGELSTRTGVSHRSLRYYEEQGLLPAQRTAAGHRRYSAGAVDQVLLIQRLFAAGLTSAEIQPVLPGLVGAEDRTDALVEVLREHRRRLQEQIDQQLDTIDILDEVIEYHGQG</sequence>
<evidence type="ECO:0000313" key="5">
    <source>
        <dbReference type="Proteomes" id="UP000742460"/>
    </source>
</evidence>
<dbReference type="PANTHER" id="PTHR30204">
    <property type="entry name" value="REDOX-CYCLING DRUG-SENSING TRANSCRIPTIONAL ACTIVATOR SOXR"/>
    <property type="match status" value="1"/>
</dbReference>
<comment type="caution">
    <text evidence="4">The sequence shown here is derived from an EMBL/GenBank/DDBJ whole genome shotgun (WGS) entry which is preliminary data.</text>
</comment>
<feature type="coiled-coil region" evidence="2">
    <location>
        <begin position="105"/>
        <end position="132"/>
    </location>
</feature>
<dbReference type="AlphaFoldDB" id="A0A921SX06"/>
<dbReference type="PROSITE" id="PS50937">
    <property type="entry name" value="HTH_MERR_2"/>
    <property type="match status" value="1"/>
</dbReference>
<dbReference type="SMART" id="SM00422">
    <property type="entry name" value="HTH_MERR"/>
    <property type="match status" value="1"/>
</dbReference>
<dbReference type="InterPro" id="IPR009061">
    <property type="entry name" value="DNA-bd_dom_put_sf"/>
</dbReference>
<dbReference type="GO" id="GO:0003677">
    <property type="term" value="F:DNA binding"/>
    <property type="evidence" value="ECO:0007669"/>
    <property type="project" value="UniProtKB-KW"/>
</dbReference>
<name>A0A921SX06_9MICO</name>
<evidence type="ECO:0000256" key="2">
    <source>
        <dbReference type="SAM" id="Coils"/>
    </source>
</evidence>
<dbReference type="EMBL" id="DYUE01000129">
    <property type="protein sequence ID" value="HJG91089.1"/>
    <property type="molecule type" value="Genomic_DNA"/>
</dbReference>
<proteinExistence type="predicted"/>
<feature type="domain" description="HTH merR-type" evidence="3">
    <location>
        <begin position="25"/>
        <end position="93"/>
    </location>
</feature>
<dbReference type="SUPFAM" id="SSF46955">
    <property type="entry name" value="Putative DNA-binding domain"/>
    <property type="match status" value="1"/>
</dbReference>
<gene>
    <name evidence="4" type="ORF">K8V81_05130</name>
</gene>